<dbReference type="PANTHER" id="PTHR15367:SF2">
    <property type="entry name" value="DNA-DIRECTED RNA POLYMERASE III SUBUNIT"/>
    <property type="match status" value="1"/>
</dbReference>
<evidence type="ECO:0000256" key="3">
    <source>
        <dbReference type="ARBA" id="ARBA00023242"/>
    </source>
</evidence>
<dbReference type="Pfam" id="PF11705">
    <property type="entry name" value="RNA_pol_3_Rpc31"/>
    <property type="match status" value="1"/>
</dbReference>
<dbReference type="EMBL" id="DS547102">
    <property type="protein sequence ID" value="EDR08155.1"/>
    <property type="molecule type" value="Genomic_DNA"/>
</dbReference>
<dbReference type="GO" id="GO:0006383">
    <property type="term" value="P:transcription by RNA polymerase III"/>
    <property type="evidence" value="ECO:0007669"/>
    <property type="project" value="UniProtKB-UniRule"/>
</dbReference>
<gene>
    <name evidence="6" type="ORF">LACBIDRAFT_294297</name>
</gene>
<comment type="subunit">
    <text evidence="4">Component of the RNA polymerase III (Pol III) complex.</text>
</comment>
<dbReference type="InterPro" id="IPR024661">
    <property type="entry name" value="RNA_pol_III_Rpc31"/>
</dbReference>
<dbReference type="HOGENOM" id="CLU_090092_0_0_1"/>
<evidence type="ECO:0000256" key="2">
    <source>
        <dbReference type="ARBA" id="ARBA00008352"/>
    </source>
</evidence>
<evidence type="ECO:0000313" key="6">
    <source>
        <dbReference type="EMBL" id="EDR08155.1"/>
    </source>
</evidence>
<evidence type="ECO:0000313" key="7">
    <source>
        <dbReference type="Proteomes" id="UP000001194"/>
    </source>
</evidence>
<protein>
    <recommendedName>
        <fullName evidence="4">DNA-directed RNA polymerase III subunit</fullName>
    </recommendedName>
</protein>
<dbReference type="PIRSF" id="PIRSF000777">
    <property type="entry name" value="RNA_polIII_C31"/>
    <property type="match status" value="1"/>
</dbReference>
<dbReference type="Proteomes" id="UP000001194">
    <property type="component" value="Unassembled WGS sequence"/>
</dbReference>
<dbReference type="GeneID" id="6076766"/>
<feature type="region of interest" description="Disordered" evidence="5">
    <location>
        <begin position="90"/>
        <end position="113"/>
    </location>
</feature>
<keyword evidence="3 4" id="KW-0539">Nucleus</keyword>
<feature type="compositionally biased region" description="Gly residues" evidence="5">
    <location>
        <begin position="1"/>
        <end position="20"/>
    </location>
</feature>
<evidence type="ECO:0000256" key="1">
    <source>
        <dbReference type="ARBA" id="ARBA00004123"/>
    </source>
</evidence>
<feature type="region of interest" description="Disordered" evidence="5">
    <location>
        <begin position="1"/>
        <end position="28"/>
    </location>
</feature>
<dbReference type="InParanoid" id="B0DB90"/>
<dbReference type="RefSeq" id="XP_001881225.1">
    <property type="nucleotide sequence ID" value="XM_001881190.1"/>
</dbReference>
<dbReference type="KEGG" id="lbc:LACBIDRAFT_294297"/>
<dbReference type="STRING" id="486041.B0DB90"/>
<comment type="similarity">
    <text evidence="2 4">Belongs to the eukaryotic RPC7 RNA polymerase subunit family.</text>
</comment>
<feature type="compositionally biased region" description="Acidic residues" evidence="5">
    <location>
        <begin position="173"/>
        <end position="185"/>
    </location>
</feature>
<evidence type="ECO:0000256" key="5">
    <source>
        <dbReference type="SAM" id="MobiDB-lite"/>
    </source>
</evidence>
<feature type="region of interest" description="Disordered" evidence="5">
    <location>
        <begin position="128"/>
        <end position="216"/>
    </location>
</feature>
<dbReference type="GO" id="GO:0005666">
    <property type="term" value="C:RNA polymerase III complex"/>
    <property type="evidence" value="ECO:0007669"/>
    <property type="project" value="UniProtKB-UniRule"/>
</dbReference>
<reference evidence="6 7" key="1">
    <citation type="journal article" date="2008" name="Nature">
        <title>The genome of Laccaria bicolor provides insights into mycorrhizal symbiosis.</title>
        <authorList>
            <person name="Martin F."/>
            <person name="Aerts A."/>
            <person name="Ahren D."/>
            <person name="Brun A."/>
            <person name="Danchin E.G.J."/>
            <person name="Duchaussoy F."/>
            <person name="Gibon J."/>
            <person name="Kohler A."/>
            <person name="Lindquist E."/>
            <person name="Pereda V."/>
            <person name="Salamov A."/>
            <person name="Shapiro H.J."/>
            <person name="Wuyts J."/>
            <person name="Blaudez D."/>
            <person name="Buee M."/>
            <person name="Brokstein P."/>
            <person name="Canbaeck B."/>
            <person name="Cohen D."/>
            <person name="Courty P.E."/>
            <person name="Coutinho P.M."/>
            <person name="Delaruelle C."/>
            <person name="Detter J.C."/>
            <person name="Deveau A."/>
            <person name="DiFazio S."/>
            <person name="Duplessis S."/>
            <person name="Fraissinet-Tachet L."/>
            <person name="Lucic E."/>
            <person name="Frey-Klett P."/>
            <person name="Fourrey C."/>
            <person name="Feussner I."/>
            <person name="Gay G."/>
            <person name="Grimwood J."/>
            <person name="Hoegger P.J."/>
            <person name="Jain P."/>
            <person name="Kilaru S."/>
            <person name="Labbe J."/>
            <person name="Lin Y.C."/>
            <person name="Legue V."/>
            <person name="Le Tacon F."/>
            <person name="Marmeisse R."/>
            <person name="Melayah D."/>
            <person name="Montanini B."/>
            <person name="Muratet M."/>
            <person name="Nehls U."/>
            <person name="Niculita-Hirzel H."/>
            <person name="Oudot-Le Secq M.P."/>
            <person name="Peter M."/>
            <person name="Quesneville H."/>
            <person name="Rajashekar B."/>
            <person name="Reich M."/>
            <person name="Rouhier N."/>
            <person name="Schmutz J."/>
            <person name="Yin T."/>
            <person name="Chalot M."/>
            <person name="Henrissat B."/>
            <person name="Kuees U."/>
            <person name="Lucas S."/>
            <person name="Van de Peer Y."/>
            <person name="Podila G.K."/>
            <person name="Polle A."/>
            <person name="Pukkila P.J."/>
            <person name="Richardson P.M."/>
            <person name="Rouze P."/>
            <person name="Sanders I.R."/>
            <person name="Stajich J.E."/>
            <person name="Tunlid A."/>
            <person name="Tuskan G."/>
            <person name="Grigoriev I.V."/>
        </authorList>
    </citation>
    <scope>NUCLEOTIDE SEQUENCE [LARGE SCALE GENOMIC DNA]</scope>
    <source>
        <strain evidence="7">S238N-H82 / ATCC MYA-4686</strain>
    </source>
</reference>
<dbReference type="OrthoDB" id="5377312at2759"/>
<comment type="subcellular location">
    <subcellularLocation>
        <location evidence="1 4">Nucleus</location>
    </subcellularLocation>
</comment>
<sequence>MSRGGGGRGGRGGGRGGFGGANNPPPMGLTFADLQNLSREATELYPPMRVPVFTEPSDEEKKIAELQLGMAARLRTSQYYIVEKTKSTELPRYSDKYRPSSSTQPTLKRKDLHAPFFPTEIFEDYFNPKRRRKAATKSGPSKVHLNLDDLADDVEEEKSSEERSDIGSQADGSDYDVDEEYDNDYAENYFDNGEGDDVDDLGGGGGDDGGGGGDYD</sequence>
<dbReference type="PANTHER" id="PTHR15367">
    <property type="entry name" value="DNA-DIRECTED RNA POLYMERASE III"/>
    <property type="match status" value="1"/>
</dbReference>
<proteinExistence type="inferred from homology"/>
<keyword evidence="7" id="KW-1185">Reference proteome</keyword>
<comment type="function">
    <text evidence="4">DNA-dependent RNA polymerase catalyzes the transcription of DNA into RNA using the four ribonucleoside triphosphates as substrates. Specific peripheric component of RNA polymerase III which synthesizes small RNAs, such as 5S rRNA and tRNAs.</text>
</comment>
<name>B0DB90_LACBS</name>
<feature type="compositionally biased region" description="Gly residues" evidence="5">
    <location>
        <begin position="201"/>
        <end position="216"/>
    </location>
</feature>
<organism evidence="7">
    <name type="scientific">Laccaria bicolor (strain S238N-H82 / ATCC MYA-4686)</name>
    <name type="common">Bicoloured deceiver</name>
    <name type="synonym">Laccaria laccata var. bicolor</name>
    <dbReference type="NCBI Taxonomy" id="486041"/>
    <lineage>
        <taxon>Eukaryota</taxon>
        <taxon>Fungi</taxon>
        <taxon>Dikarya</taxon>
        <taxon>Basidiomycota</taxon>
        <taxon>Agaricomycotina</taxon>
        <taxon>Agaricomycetes</taxon>
        <taxon>Agaricomycetidae</taxon>
        <taxon>Agaricales</taxon>
        <taxon>Agaricineae</taxon>
        <taxon>Hydnangiaceae</taxon>
        <taxon>Laccaria</taxon>
    </lineage>
</organism>
<evidence type="ECO:0000256" key="4">
    <source>
        <dbReference type="PIRNR" id="PIRNR000777"/>
    </source>
</evidence>
<dbReference type="AlphaFoldDB" id="B0DB90"/>
<accession>B0DB90</accession>
<feature type="compositionally biased region" description="Acidic residues" evidence="5">
    <location>
        <begin position="149"/>
        <end position="159"/>
    </location>
</feature>